<proteinExistence type="predicted"/>
<protein>
    <submittedName>
        <fullName evidence="2">Uncharacterized protein</fullName>
    </submittedName>
</protein>
<evidence type="ECO:0000256" key="1">
    <source>
        <dbReference type="SAM" id="MobiDB-lite"/>
    </source>
</evidence>
<feature type="compositionally biased region" description="Basic and acidic residues" evidence="1">
    <location>
        <begin position="20"/>
        <end position="33"/>
    </location>
</feature>
<feature type="region of interest" description="Disordered" evidence="1">
    <location>
        <begin position="1"/>
        <end position="40"/>
    </location>
</feature>
<sequence>MDPSHREPGWAAGRDRRHPRGPDPGKMTSRDPSKGSGSAG</sequence>
<dbReference type="AlphaFoldDB" id="A0A0E9UX06"/>
<reference evidence="2" key="1">
    <citation type="submission" date="2014-11" db="EMBL/GenBank/DDBJ databases">
        <authorList>
            <person name="Amaro Gonzalez C."/>
        </authorList>
    </citation>
    <scope>NUCLEOTIDE SEQUENCE</scope>
</reference>
<organism evidence="2">
    <name type="scientific">Anguilla anguilla</name>
    <name type="common">European freshwater eel</name>
    <name type="synonym">Muraena anguilla</name>
    <dbReference type="NCBI Taxonomy" id="7936"/>
    <lineage>
        <taxon>Eukaryota</taxon>
        <taxon>Metazoa</taxon>
        <taxon>Chordata</taxon>
        <taxon>Craniata</taxon>
        <taxon>Vertebrata</taxon>
        <taxon>Euteleostomi</taxon>
        <taxon>Actinopterygii</taxon>
        <taxon>Neopterygii</taxon>
        <taxon>Teleostei</taxon>
        <taxon>Anguilliformes</taxon>
        <taxon>Anguillidae</taxon>
        <taxon>Anguilla</taxon>
    </lineage>
</organism>
<dbReference type="EMBL" id="GBXM01039064">
    <property type="protein sequence ID" value="JAH69513.1"/>
    <property type="molecule type" value="Transcribed_RNA"/>
</dbReference>
<accession>A0A0E9UX06</accession>
<name>A0A0E9UX06_ANGAN</name>
<reference evidence="2" key="2">
    <citation type="journal article" date="2015" name="Fish Shellfish Immunol.">
        <title>Early steps in the European eel (Anguilla anguilla)-Vibrio vulnificus interaction in the gills: Role of the RtxA13 toxin.</title>
        <authorList>
            <person name="Callol A."/>
            <person name="Pajuelo D."/>
            <person name="Ebbesson L."/>
            <person name="Teles M."/>
            <person name="MacKenzie S."/>
            <person name="Amaro C."/>
        </authorList>
    </citation>
    <scope>NUCLEOTIDE SEQUENCE</scope>
</reference>
<evidence type="ECO:0000313" key="2">
    <source>
        <dbReference type="EMBL" id="JAH69513.1"/>
    </source>
</evidence>